<evidence type="ECO:0000256" key="6">
    <source>
        <dbReference type="ARBA" id="ARBA00022843"/>
    </source>
</evidence>
<feature type="domain" description="KANL2-like probable zinc-finger" evidence="15">
    <location>
        <begin position="150"/>
        <end position="213"/>
    </location>
</feature>
<sequence>MANPNKNHQNPSKPPKTPQNQNPTSISPTTTATSDTEETNPPHPKPHLPQTPLSINGSQEDTTLHRSEFLTREEVLRRRSRRVKQLAKYYRTQYWALMEEVRVKHQEYYWKYGKSPFQEEEEEGEEVGGERSREFGFGESGFNGTSLRMCSFSGCESKAMALTSYCHSHILCDSKQKLYKACGYVLKSDQTGPVICGKPVLRAAVPSLCTAHFQKGEKHVSQALKAAGFTSSASKAAPKFHVIIAEYVHQIQSKRREAQGCSH</sequence>
<keyword evidence="7" id="KW-0156">Chromatin regulator</keyword>
<evidence type="ECO:0000256" key="10">
    <source>
        <dbReference type="ARBA" id="ARBA00032947"/>
    </source>
</evidence>
<dbReference type="GO" id="GO:0005739">
    <property type="term" value="C:mitochondrion"/>
    <property type="evidence" value="ECO:0007669"/>
    <property type="project" value="UniProtKB-SubCell"/>
</dbReference>
<evidence type="ECO:0000313" key="17">
    <source>
        <dbReference type="Proteomes" id="UP000283530"/>
    </source>
</evidence>
<proteinExistence type="predicted"/>
<dbReference type="PANTHER" id="PTHR13453">
    <property type="entry name" value="KAT8 REGULATORY NSL COMPLEX SUBUNIT 2"/>
    <property type="match status" value="1"/>
</dbReference>
<dbReference type="Pfam" id="PF13891">
    <property type="entry name" value="zf-C3HC3H_KANSL2"/>
    <property type="match status" value="1"/>
</dbReference>
<keyword evidence="4" id="KW-1017">Isopeptide bond</keyword>
<dbReference type="EMBL" id="QPKB01000012">
    <property type="protein sequence ID" value="RWR96840.1"/>
    <property type="molecule type" value="Genomic_DNA"/>
</dbReference>
<comment type="caution">
    <text evidence="16">The sequence shown here is derived from an EMBL/GenBank/DDBJ whole genome shotgun (WGS) entry which is preliminary data.</text>
</comment>
<evidence type="ECO:0000256" key="1">
    <source>
        <dbReference type="ARBA" id="ARBA00004123"/>
    </source>
</evidence>
<keyword evidence="5" id="KW-0597">Phosphoprotein</keyword>
<gene>
    <name evidence="16" type="ORF">CKAN_02624300</name>
</gene>
<organism evidence="16 17">
    <name type="scientific">Cinnamomum micranthum f. kanehirae</name>
    <dbReference type="NCBI Taxonomy" id="337451"/>
    <lineage>
        <taxon>Eukaryota</taxon>
        <taxon>Viridiplantae</taxon>
        <taxon>Streptophyta</taxon>
        <taxon>Embryophyta</taxon>
        <taxon>Tracheophyta</taxon>
        <taxon>Spermatophyta</taxon>
        <taxon>Magnoliopsida</taxon>
        <taxon>Magnoliidae</taxon>
        <taxon>Laurales</taxon>
        <taxon>Lauraceae</taxon>
        <taxon>Cinnamomum</taxon>
    </lineage>
</organism>
<dbReference type="PANTHER" id="PTHR13453:SF1">
    <property type="entry name" value="KAT8 REGULATORY NSL COMPLEX SUBUNIT 2"/>
    <property type="match status" value="1"/>
</dbReference>
<keyword evidence="9" id="KW-0539">Nucleus</keyword>
<dbReference type="InterPro" id="IPR025927">
    <property type="entry name" value="Znf_KANL2-like"/>
</dbReference>
<dbReference type="GO" id="GO:0005634">
    <property type="term" value="C:nucleus"/>
    <property type="evidence" value="ECO:0007669"/>
    <property type="project" value="UniProtKB-SubCell"/>
</dbReference>
<feature type="region of interest" description="Disordered" evidence="14">
    <location>
        <begin position="1"/>
        <end position="66"/>
    </location>
</feature>
<feature type="compositionally biased region" description="Low complexity" evidence="14">
    <location>
        <begin position="23"/>
        <end position="34"/>
    </location>
</feature>
<dbReference type="GO" id="GO:0044545">
    <property type="term" value="C:NSL complex"/>
    <property type="evidence" value="ECO:0007669"/>
    <property type="project" value="TreeGrafter"/>
</dbReference>
<dbReference type="AlphaFoldDB" id="A0A3S3NKB8"/>
<evidence type="ECO:0000256" key="11">
    <source>
        <dbReference type="ARBA" id="ARBA00033378"/>
    </source>
</evidence>
<evidence type="ECO:0000256" key="4">
    <source>
        <dbReference type="ARBA" id="ARBA00022499"/>
    </source>
</evidence>
<evidence type="ECO:0000256" key="12">
    <source>
        <dbReference type="ARBA" id="ARBA00093359"/>
    </source>
</evidence>
<comment type="subcellular location">
    <subcellularLocation>
        <location evidence="2">Mitochondrion</location>
    </subcellularLocation>
    <subcellularLocation>
        <location evidence="1">Nucleus</location>
    </subcellularLocation>
</comment>
<dbReference type="InterPro" id="IPR026316">
    <property type="entry name" value="NSL2"/>
</dbReference>
<feature type="compositionally biased region" description="Polar residues" evidence="14">
    <location>
        <begin position="1"/>
        <end position="11"/>
    </location>
</feature>
<evidence type="ECO:0000256" key="5">
    <source>
        <dbReference type="ARBA" id="ARBA00022553"/>
    </source>
</evidence>
<keyword evidence="8" id="KW-0496">Mitochondrion</keyword>
<evidence type="ECO:0000256" key="3">
    <source>
        <dbReference type="ARBA" id="ARBA00015508"/>
    </source>
</evidence>
<comment type="function">
    <text evidence="12">Non-catalytic component of the NSL histone acetyltransferase complex, a multiprotein complex that mediates histone H4 acetylation at 'Lys-5'- and 'Lys-8' (H4K5ac and H4K8ac) at transcription start sites and promotes transcription initiation. Required for NSL complex stability and for transcription of intraciliary transport genes in both ciliated and non-ciliated cells by regulating histone H4 acetylation at 'Lys-5'- and 'Lys-12' (H4K5ac and H4K12ac). This is necessary for cilium assembly in ciliated cells and for organization of the microtubule cytoskeleton in non-ciliated cells. Required within the NSL complex to maintain nuclear architecture stability by promoting KAT8-mediated acetylation of lamin LMNA.</text>
</comment>
<accession>A0A3S3NKB8</accession>
<dbReference type="GO" id="GO:0006325">
    <property type="term" value="P:chromatin organization"/>
    <property type="evidence" value="ECO:0007669"/>
    <property type="project" value="UniProtKB-KW"/>
</dbReference>
<protein>
    <recommendedName>
        <fullName evidence="3">KAT8 regulatory NSL complex subunit 2</fullName>
    </recommendedName>
    <alternativeName>
        <fullName evidence="11">NSL complex protein NSL2</fullName>
    </alternativeName>
    <alternativeName>
        <fullName evidence="10">Non-specific lethal 2 homolog</fullName>
    </alternativeName>
</protein>
<evidence type="ECO:0000259" key="15">
    <source>
        <dbReference type="Pfam" id="PF13891"/>
    </source>
</evidence>
<evidence type="ECO:0000256" key="8">
    <source>
        <dbReference type="ARBA" id="ARBA00023128"/>
    </source>
</evidence>
<evidence type="ECO:0000256" key="2">
    <source>
        <dbReference type="ARBA" id="ARBA00004173"/>
    </source>
</evidence>
<keyword evidence="6" id="KW-0832">Ubl conjugation</keyword>
<evidence type="ECO:0000256" key="14">
    <source>
        <dbReference type="SAM" id="MobiDB-lite"/>
    </source>
</evidence>
<evidence type="ECO:0000313" key="16">
    <source>
        <dbReference type="EMBL" id="RWR96840.1"/>
    </source>
</evidence>
<dbReference type="Proteomes" id="UP000283530">
    <property type="component" value="Unassembled WGS sequence"/>
</dbReference>
<keyword evidence="17" id="KW-1185">Reference proteome</keyword>
<evidence type="ECO:0000256" key="7">
    <source>
        <dbReference type="ARBA" id="ARBA00022853"/>
    </source>
</evidence>
<dbReference type="OrthoDB" id="677315at2759"/>
<name>A0A3S3NKB8_9MAGN</name>
<comment type="subunit">
    <text evidence="13">Component of the NSL complex at least composed of KAT8/MOF, KANSL1, KANSL2, KANSL3, MCRS1, PHF20, OGT1/OGT, WDR5 and HCFC1.</text>
</comment>
<evidence type="ECO:0000256" key="13">
    <source>
        <dbReference type="ARBA" id="ARBA00093543"/>
    </source>
</evidence>
<reference evidence="16 17" key="1">
    <citation type="journal article" date="2019" name="Nat. Plants">
        <title>Stout camphor tree genome fills gaps in understanding of flowering plant genome evolution.</title>
        <authorList>
            <person name="Chaw S.M."/>
            <person name="Liu Y.C."/>
            <person name="Wu Y.W."/>
            <person name="Wang H.Y."/>
            <person name="Lin C.I."/>
            <person name="Wu C.S."/>
            <person name="Ke H.M."/>
            <person name="Chang L.Y."/>
            <person name="Hsu C.Y."/>
            <person name="Yang H.T."/>
            <person name="Sudianto E."/>
            <person name="Hsu M.H."/>
            <person name="Wu K.P."/>
            <person name="Wang L.N."/>
            <person name="Leebens-Mack J.H."/>
            <person name="Tsai I.J."/>
        </authorList>
    </citation>
    <scope>NUCLEOTIDE SEQUENCE [LARGE SCALE GENOMIC DNA]</scope>
    <source>
        <strain evidence="17">cv. Chaw 1501</strain>
        <tissue evidence="16">Young leaves</tissue>
    </source>
</reference>
<evidence type="ECO:0000256" key="9">
    <source>
        <dbReference type="ARBA" id="ARBA00023242"/>
    </source>
</evidence>